<proteinExistence type="predicted"/>
<organism evidence="2 3">
    <name type="scientific">Glossina austeni</name>
    <name type="common">Savannah tsetse fly</name>
    <dbReference type="NCBI Taxonomy" id="7395"/>
    <lineage>
        <taxon>Eukaryota</taxon>
        <taxon>Metazoa</taxon>
        <taxon>Ecdysozoa</taxon>
        <taxon>Arthropoda</taxon>
        <taxon>Hexapoda</taxon>
        <taxon>Insecta</taxon>
        <taxon>Pterygota</taxon>
        <taxon>Neoptera</taxon>
        <taxon>Endopterygota</taxon>
        <taxon>Diptera</taxon>
        <taxon>Brachycera</taxon>
        <taxon>Muscomorpha</taxon>
        <taxon>Hippoboscoidea</taxon>
        <taxon>Glossinidae</taxon>
        <taxon>Glossina</taxon>
    </lineage>
</organism>
<name>A0A1A9UDR5_GLOAU</name>
<dbReference type="SUPFAM" id="SSF50630">
    <property type="entry name" value="Acid proteases"/>
    <property type="match status" value="1"/>
</dbReference>
<feature type="compositionally biased region" description="Basic and acidic residues" evidence="1">
    <location>
        <begin position="233"/>
        <end position="249"/>
    </location>
</feature>
<dbReference type="Pfam" id="PF13975">
    <property type="entry name" value="gag-asp_proteas"/>
    <property type="match status" value="1"/>
</dbReference>
<evidence type="ECO:0000256" key="1">
    <source>
        <dbReference type="SAM" id="MobiDB-lite"/>
    </source>
</evidence>
<dbReference type="EnsemblMetazoa" id="GAUT001106-RA">
    <property type="protein sequence ID" value="GAUT001106-PA"/>
    <property type="gene ID" value="GAUT001106"/>
</dbReference>
<evidence type="ECO:0008006" key="4">
    <source>
        <dbReference type="Google" id="ProtNLM"/>
    </source>
</evidence>
<dbReference type="Proteomes" id="UP000078200">
    <property type="component" value="Unassembled WGS sequence"/>
</dbReference>
<dbReference type="Gene3D" id="2.40.70.10">
    <property type="entry name" value="Acid Proteases"/>
    <property type="match status" value="1"/>
</dbReference>
<dbReference type="InterPro" id="IPR021109">
    <property type="entry name" value="Peptidase_aspartic_dom_sf"/>
</dbReference>
<dbReference type="AlphaFoldDB" id="A0A1A9UDR5"/>
<dbReference type="GO" id="GO:0004190">
    <property type="term" value="F:aspartic-type endopeptidase activity"/>
    <property type="evidence" value="ECO:0007669"/>
    <property type="project" value="InterPro"/>
</dbReference>
<dbReference type="VEuPathDB" id="VectorBase:GAUT001106"/>
<dbReference type="InterPro" id="IPR001969">
    <property type="entry name" value="Aspartic_peptidase_AS"/>
</dbReference>
<protein>
    <recommendedName>
        <fullName evidence="4">Peptidase A2 domain-containing protein</fullName>
    </recommendedName>
</protein>
<accession>A0A1A9UDR5</accession>
<sequence length="249" mass="27370">MGVQPTKGGIERHLWGARSGHQGYRRRNAVAALIATPDLSAEMRTRFAELEMKHAAKTLHLPPATERGTSPKRHFQEQISCGATMDKICKWSVRYDGVGGLTTPGVVDTGATRSIIRKDMIGFIPHIIASKASSNTIQMADGSLRDSKQMITVEVYAGDVFFNLELLVLRQSVDHLTLGMDFLAKAGTTITMGNTTVNITKHNAAQGPKSTHRSEQPSQPKNSKLARQTTNDNAEKTDIENMVRFDKNQ</sequence>
<dbReference type="STRING" id="7395.A0A1A9UDR5"/>
<evidence type="ECO:0000313" key="3">
    <source>
        <dbReference type="Proteomes" id="UP000078200"/>
    </source>
</evidence>
<evidence type="ECO:0000313" key="2">
    <source>
        <dbReference type="EnsemblMetazoa" id="GAUT001106-PA"/>
    </source>
</evidence>
<keyword evidence="3" id="KW-1185">Reference proteome</keyword>
<feature type="region of interest" description="Disordered" evidence="1">
    <location>
        <begin position="203"/>
        <end position="249"/>
    </location>
</feature>
<dbReference type="GO" id="GO:0006508">
    <property type="term" value="P:proteolysis"/>
    <property type="evidence" value="ECO:0007669"/>
    <property type="project" value="InterPro"/>
</dbReference>
<dbReference type="PROSITE" id="PS00141">
    <property type="entry name" value="ASP_PROTEASE"/>
    <property type="match status" value="1"/>
</dbReference>
<feature type="compositionally biased region" description="Polar residues" evidence="1">
    <location>
        <begin position="216"/>
        <end position="232"/>
    </location>
</feature>
<reference evidence="2" key="1">
    <citation type="submission" date="2020-05" db="UniProtKB">
        <authorList>
            <consortium name="EnsemblMetazoa"/>
        </authorList>
    </citation>
    <scope>IDENTIFICATION</scope>
    <source>
        <strain evidence="2">TTRI</strain>
    </source>
</reference>